<name>A0AA39WMU4_9PEZI</name>
<keyword evidence="1" id="KW-1133">Transmembrane helix</keyword>
<evidence type="ECO:0000313" key="3">
    <source>
        <dbReference type="Proteomes" id="UP001174934"/>
    </source>
</evidence>
<sequence length="166" mass="18122">MAGWSLFESTDSVIEVLWDVALAFFIVRLAFIYYVFNLVLSVALTYIIYTARTLSTDSVSLEQVVSGVFPYLLLNAALWARYLTVYYDVPRLLGFRLATGLTALCFMLATEAVAALVVYEEGYGGWLWGEGAGARTGGAAVAWLAAYALMPTVMMVVEKKEGGGEV</sequence>
<keyword evidence="3" id="KW-1185">Reference proteome</keyword>
<feature type="transmembrane region" description="Helical" evidence="1">
    <location>
        <begin position="139"/>
        <end position="157"/>
    </location>
</feature>
<evidence type="ECO:0000313" key="2">
    <source>
        <dbReference type="EMBL" id="KAK0618252.1"/>
    </source>
</evidence>
<dbReference type="EMBL" id="JAULSR010000005">
    <property type="protein sequence ID" value="KAK0618252.1"/>
    <property type="molecule type" value="Genomic_DNA"/>
</dbReference>
<gene>
    <name evidence="2" type="ORF">B0T17DRAFT_330894</name>
</gene>
<dbReference type="AlphaFoldDB" id="A0AA39WMU4"/>
<comment type="caution">
    <text evidence="2">The sequence shown here is derived from an EMBL/GenBank/DDBJ whole genome shotgun (WGS) entry which is preliminary data.</text>
</comment>
<proteinExistence type="predicted"/>
<feature type="transmembrane region" description="Helical" evidence="1">
    <location>
        <begin position="97"/>
        <end position="119"/>
    </location>
</feature>
<keyword evidence="1" id="KW-0472">Membrane</keyword>
<keyword evidence="1" id="KW-0812">Transmembrane</keyword>
<feature type="transmembrane region" description="Helical" evidence="1">
    <location>
        <begin position="68"/>
        <end position="85"/>
    </location>
</feature>
<reference evidence="2" key="1">
    <citation type="submission" date="2023-06" db="EMBL/GenBank/DDBJ databases">
        <title>Genome-scale phylogeny and comparative genomics of the fungal order Sordariales.</title>
        <authorList>
            <consortium name="Lawrence Berkeley National Laboratory"/>
            <person name="Hensen N."/>
            <person name="Bonometti L."/>
            <person name="Westerberg I."/>
            <person name="Brannstrom I.O."/>
            <person name="Guillou S."/>
            <person name="Cros-Aarteil S."/>
            <person name="Calhoun S."/>
            <person name="Haridas S."/>
            <person name="Kuo A."/>
            <person name="Mondo S."/>
            <person name="Pangilinan J."/>
            <person name="Riley R."/>
            <person name="LaButti K."/>
            <person name="Andreopoulos B."/>
            <person name="Lipzen A."/>
            <person name="Chen C."/>
            <person name="Yanf M."/>
            <person name="Daum C."/>
            <person name="Ng V."/>
            <person name="Clum A."/>
            <person name="Steindorff A."/>
            <person name="Ohm R."/>
            <person name="Martin F."/>
            <person name="Silar P."/>
            <person name="Natvig D."/>
            <person name="Lalanne C."/>
            <person name="Gautier V."/>
            <person name="Ament-velasquez S.L."/>
            <person name="Kruys A."/>
            <person name="Hutchinson M.I."/>
            <person name="Powell A.J."/>
            <person name="Barry K."/>
            <person name="Miller A.N."/>
            <person name="Grigoriev I.V."/>
            <person name="Debuchy R."/>
            <person name="Gladieux P."/>
            <person name="Thoren M.H."/>
            <person name="Johannesson H."/>
        </authorList>
    </citation>
    <scope>NUCLEOTIDE SEQUENCE</scope>
    <source>
        <strain evidence="2">SMH3391-2</strain>
    </source>
</reference>
<accession>A0AA39WMU4</accession>
<organism evidence="2 3">
    <name type="scientific">Bombardia bombarda</name>
    <dbReference type="NCBI Taxonomy" id="252184"/>
    <lineage>
        <taxon>Eukaryota</taxon>
        <taxon>Fungi</taxon>
        <taxon>Dikarya</taxon>
        <taxon>Ascomycota</taxon>
        <taxon>Pezizomycotina</taxon>
        <taxon>Sordariomycetes</taxon>
        <taxon>Sordariomycetidae</taxon>
        <taxon>Sordariales</taxon>
        <taxon>Lasiosphaeriaceae</taxon>
        <taxon>Bombardia</taxon>
    </lineage>
</organism>
<feature type="transmembrane region" description="Helical" evidence="1">
    <location>
        <begin position="20"/>
        <end position="48"/>
    </location>
</feature>
<dbReference type="Proteomes" id="UP001174934">
    <property type="component" value="Unassembled WGS sequence"/>
</dbReference>
<protein>
    <submittedName>
        <fullName evidence="2">Uncharacterized protein</fullName>
    </submittedName>
</protein>
<evidence type="ECO:0000256" key="1">
    <source>
        <dbReference type="SAM" id="Phobius"/>
    </source>
</evidence>